<evidence type="ECO:0000313" key="2">
    <source>
        <dbReference type="EMBL" id="PWN22676.1"/>
    </source>
</evidence>
<evidence type="ECO:0000313" key="3">
    <source>
        <dbReference type="Proteomes" id="UP000245942"/>
    </source>
</evidence>
<dbReference type="GeneID" id="37015762"/>
<evidence type="ECO:0000256" key="1">
    <source>
        <dbReference type="SAM" id="MobiDB-lite"/>
    </source>
</evidence>
<keyword evidence="3" id="KW-1185">Reference proteome</keyword>
<accession>A0A316UBV0</accession>
<name>A0A316UBV0_9BASI</name>
<dbReference type="Proteomes" id="UP000245942">
    <property type="component" value="Unassembled WGS sequence"/>
</dbReference>
<dbReference type="OrthoDB" id="3146826at2759"/>
<feature type="region of interest" description="Disordered" evidence="1">
    <location>
        <begin position="1"/>
        <end position="90"/>
    </location>
</feature>
<proteinExistence type="predicted"/>
<dbReference type="AlphaFoldDB" id="A0A316UBV0"/>
<protein>
    <submittedName>
        <fullName evidence="2">Uncharacterized protein</fullName>
    </submittedName>
</protein>
<organism evidence="2 3">
    <name type="scientific">Pseudomicrostroma glucosiphilum</name>
    <dbReference type="NCBI Taxonomy" id="1684307"/>
    <lineage>
        <taxon>Eukaryota</taxon>
        <taxon>Fungi</taxon>
        <taxon>Dikarya</taxon>
        <taxon>Basidiomycota</taxon>
        <taxon>Ustilaginomycotina</taxon>
        <taxon>Exobasidiomycetes</taxon>
        <taxon>Microstromatales</taxon>
        <taxon>Microstromatales incertae sedis</taxon>
        <taxon>Pseudomicrostroma</taxon>
    </lineage>
</organism>
<sequence length="90" mass="9569">MAPQYNESEPEIQEDDAPVDSGIDAQAEDERAATGSEQQQAANEAGDLDQDNIIDNSAGVSTRGAKVDAMKQDREIDSDVAAETKADEQS</sequence>
<gene>
    <name evidence="2" type="ORF">BCV69DRAFT_296657</name>
</gene>
<dbReference type="RefSeq" id="XP_025349836.1">
    <property type="nucleotide sequence ID" value="XM_025494028.1"/>
</dbReference>
<feature type="compositionally biased region" description="Acidic residues" evidence="1">
    <location>
        <begin position="8"/>
        <end position="18"/>
    </location>
</feature>
<reference evidence="2 3" key="1">
    <citation type="journal article" date="2018" name="Mol. Biol. Evol.">
        <title>Broad Genomic Sampling Reveals a Smut Pathogenic Ancestry of the Fungal Clade Ustilaginomycotina.</title>
        <authorList>
            <person name="Kijpornyongpan T."/>
            <person name="Mondo S.J."/>
            <person name="Barry K."/>
            <person name="Sandor L."/>
            <person name="Lee J."/>
            <person name="Lipzen A."/>
            <person name="Pangilinan J."/>
            <person name="LaButti K."/>
            <person name="Hainaut M."/>
            <person name="Henrissat B."/>
            <person name="Grigoriev I.V."/>
            <person name="Spatafora J.W."/>
            <person name="Aime M.C."/>
        </authorList>
    </citation>
    <scope>NUCLEOTIDE SEQUENCE [LARGE SCALE GENOMIC DNA]</scope>
    <source>
        <strain evidence="2 3">MCA 4718</strain>
    </source>
</reference>
<dbReference type="EMBL" id="KZ819322">
    <property type="protein sequence ID" value="PWN22676.1"/>
    <property type="molecule type" value="Genomic_DNA"/>
</dbReference>
<feature type="compositionally biased region" description="Basic and acidic residues" evidence="1">
    <location>
        <begin position="65"/>
        <end position="90"/>
    </location>
</feature>